<evidence type="ECO:0000313" key="1">
    <source>
        <dbReference type="EMBL" id="OEL11853.1"/>
    </source>
</evidence>
<dbReference type="EMBL" id="MKGI01000014">
    <property type="protein sequence ID" value="OEL11853.1"/>
    <property type="molecule type" value="Genomic_DNA"/>
</dbReference>
<dbReference type="InterPro" id="IPR008969">
    <property type="entry name" value="CarboxyPept-like_regulatory"/>
</dbReference>
<sequence>MKQTFGIFTILFYGILTAQTINGKIISKENNEPIPFARIGIENENFGAIADENGNYSIDLTNIDRNKNLTVQIGGFINFSQSIQNFIDGNHTISLNEKVVEIQEVVLNPKKYYEKNWGTNAKTKKVQFGFNPARSKEDKSKEFGVDFNNNKNIKLQKINLNIVDLKTDKPLLINFNIYSKKDGLPDISLLNENLTIELTKDKIKDGTFSFDVSDKNVWINKQDFFVTIQVMNGFDGWIYLSGAMFKNVYYRNFYGPWLKKTIAQPALNIDVKIEK</sequence>
<dbReference type="SUPFAM" id="SSF49464">
    <property type="entry name" value="Carboxypeptidase regulatory domain-like"/>
    <property type="match status" value="1"/>
</dbReference>
<dbReference type="RefSeq" id="WP_069797268.1">
    <property type="nucleotide sequence ID" value="NZ_CP034157.1"/>
</dbReference>
<dbReference type="PATRIC" id="fig|237258.4.peg.1564"/>
<gene>
    <name evidence="1" type="ORF">BHF72_1611</name>
</gene>
<protein>
    <submittedName>
        <fullName evidence="1">Cna B-type domain protein</fullName>
    </submittedName>
</protein>
<keyword evidence="2" id="KW-1185">Reference proteome</keyword>
<organism evidence="1 2">
    <name type="scientific">Cloacibacterium normanense</name>
    <dbReference type="NCBI Taxonomy" id="237258"/>
    <lineage>
        <taxon>Bacteria</taxon>
        <taxon>Pseudomonadati</taxon>
        <taxon>Bacteroidota</taxon>
        <taxon>Flavobacteriia</taxon>
        <taxon>Flavobacteriales</taxon>
        <taxon>Weeksellaceae</taxon>
    </lineage>
</organism>
<name>A0A1E5UG27_9FLAO</name>
<dbReference type="OrthoDB" id="2247630at2"/>
<dbReference type="AlphaFoldDB" id="A0A1E5UG27"/>
<reference evidence="1 2" key="1">
    <citation type="submission" date="2016-09" db="EMBL/GenBank/DDBJ databases">
        <authorList>
            <person name="Capua I."/>
            <person name="De Benedictis P."/>
            <person name="Joannis T."/>
            <person name="Lombin L.H."/>
            <person name="Cattoli G."/>
        </authorList>
    </citation>
    <scope>NUCLEOTIDE SEQUENCE [LARGE SCALE GENOMIC DNA]</scope>
    <source>
        <strain evidence="1 2">NRS-1</strain>
    </source>
</reference>
<dbReference type="Pfam" id="PF13715">
    <property type="entry name" value="CarbopepD_reg_2"/>
    <property type="match status" value="1"/>
</dbReference>
<evidence type="ECO:0000313" key="2">
    <source>
        <dbReference type="Proteomes" id="UP000095601"/>
    </source>
</evidence>
<proteinExistence type="predicted"/>
<accession>A0A1E5UG27</accession>
<dbReference type="Gene3D" id="2.60.40.1120">
    <property type="entry name" value="Carboxypeptidase-like, regulatory domain"/>
    <property type="match status" value="1"/>
</dbReference>
<comment type="caution">
    <text evidence="1">The sequence shown here is derived from an EMBL/GenBank/DDBJ whole genome shotgun (WGS) entry which is preliminary data.</text>
</comment>
<dbReference type="STRING" id="237258.SAMN04489756_1176"/>
<dbReference type="Proteomes" id="UP000095601">
    <property type="component" value="Unassembled WGS sequence"/>
</dbReference>